<dbReference type="Gene3D" id="3.30.2350.10">
    <property type="entry name" value="Pseudouridine synthase"/>
    <property type="match status" value="1"/>
</dbReference>
<feature type="compositionally biased region" description="Basic and acidic residues" evidence="4">
    <location>
        <begin position="248"/>
        <end position="260"/>
    </location>
</feature>
<proteinExistence type="inferred from homology"/>
<feature type="region of interest" description="Disordered" evidence="4">
    <location>
        <begin position="248"/>
        <end position="270"/>
    </location>
</feature>
<comment type="caution">
    <text evidence="6">The sequence shown here is derived from an EMBL/GenBank/DDBJ whole genome shotgun (WGS) entry which is preliminary data.</text>
</comment>
<sequence>MSGAGRKRSGGRARPNGGKSGYGRKEPSRGGDYAGASRDRGQGRAPAGRGARTETALRPEPRPPRTAAAGAQRVQLLGMGRIKGEWMDIRLPDFLAGAPMAAVAKHLPLPPKLLSKLMHNRGCLLQGASLRLHLFPREQRDYPSDWMELNILYEDEFTLVVNKPAGIEVHPSEKGQRRTLAHAVAAYYEMTGQDLRVRHVHRIDKDTTGPVLYAKNEFAQYQYDKGMRDKTIGRVYLALAEGNVEGDKGKIDKPIGQDRHHSTRRRVSETGDPAVTHYEVAERFADHTLVRLRLETGRTHQIRVHLSAINHPLAGDGLYGGKRGVISRQALHGERLIWHHPWTGEKQQVTAPLPDDIREALDKLRRGG</sequence>
<evidence type="ECO:0000313" key="7">
    <source>
        <dbReference type="Proteomes" id="UP001596028"/>
    </source>
</evidence>
<dbReference type="SUPFAM" id="SSF55120">
    <property type="entry name" value="Pseudouridine synthase"/>
    <property type="match status" value="1"/>
</dbReference>
<evidence type="ECO:0000256" key="4">
    <source>
        <dbReference type="SAM" id="MobiDB-lite"/>
    </source>
</evidence>
<feature type="compositionally biased region" description="Basic and acidic residues" evidence="4">
    <location>
        <begin position="51"/>
        <end position="63"/>
    </location>
</feature>
<keyword evidence="3 6" id="KW-0413">Isomerase</keyword>
<dbReference type="RefSeq" id="WP_378099102.1">
    <property type="nucleotide sequence ID" value="NZ_JBHSEP010000014.1"/>
</dbReference>
<dbReference type="InterPro" id="IPR050188">
    <property type="entry name" value="RluA_PseudoU_synthase"/>
</dbReference>
<keyword evidence="7" id="KW-1185">Reference proteome</keyword>
<dbReference type="InterPro" id="IPR006225">
    <property type="entry name" value="PsdUridine_synth_RluC/D"/>
</dbReference>
<evidence type="ECO:0000259" key="5">
    <source>
        <dbReference type="Pfam" id="PF00849"/>
    </source>
</evidence>
<evidence type="ECO:0000256" key="2">
    <source>
        <dbReference type="ARBA" id="ARBA00010876"/>
    </source>
</evidence>
<reference evidence="7" key="1">
    <citation type="journal article" date="2019" name="Int. J. Syst. Evol. Microbiol.">
        <title>The Global Catalogue of Microorganisms (GCM) 10K type strain sequencing project: providing services to taxonomists for standard genome sequencing and annotation.</title>
        <authorList>
            <consortium name="The Broad Institute Genomics Platform"/>
            <consortium name="The Broad Institute Genome Sequencing Center for Infectious Disease"/>
            <person name="Wu L."/>
            <person name="Ma J."/>
        </authorList>
    </citation>
    <scope>NUCLEOTIDE SEQUENCE [LARGE SCALE GENOMIC DNA]</scope>
    <source>
        <strain evidence="7">CCUG 49571</strain>
    </source>
</reference>
<name>A0ABV9FE40_9BACL</name>
<dbReference type="PANTHER" id="PTHR21600">
    <property type="entry name" value="MITOCHONDRIAL RNA PSEUDOURIDINE SYNTHASE"/>
    <property type="match status" value="1"/>
</dbReference>
<dbReference type="InterPro" id="IPR020103">
    <property type="entry name" value="PsdUridine_synth_cat_dom_sf"/>
</dbReference>
<comment type="similarity">
    <text evidence="2 3">Belongs to the pseudouridine synthase RluA family.</text>
</comment>
<feature type="region of interest" description="Disordered" evidence="4">
    <location>
        <begin position="1"/>
        <end position="72"/>
    </location>
</feature>
<dbReference type="PANTHER" id="PTHR21600:SF35">
    <property type="entry name" value="PSEUDOURIDINE SYNTHASE"/>
    <property type="match status" value="1"/>
</dbReference>
<evidence type="ECO:0000313" key="6">
    <source>
        <dbReference type="EMBL" id="MFC4600210.1"/>
    </source>
</evidence>
<dbReference type="Pfam" id="PF00849">
    <property type="entry name" value="PseudoU_synth_2"/>
    <property type="match status" value="1"/>
</dbReference>
<dbReference type="EMBL" id="JBHSEP010000014">
    <property type="protein sequence ID" value="MFC4600210.1"/>
    <property type="molecule type" value="Genomic_DNA"/>
</dbReference>
<gene>
    <name evidence="6" type="ORF">ACFO3S_18335</name>
</gene>
<dbReference type="Proteomes" id="UP001596028">
    <property type="component" value="Unassembled WGS sequence"/>
</dbReference>
<feature type="compositionally biased region" description="Basic residues" evidence="4">
    <location>
        <begin position="1"/>
        <end position="11"/>
    </location>
</feature>
<comment type="catalytic activity">
    <reaction evidence="1 3">
        <text>a uridine in RNA = a pseudouridine in RNA</text>
        <dbReference type="Rhea" id="RHEA:48348"/>
        <dbReference type="Rhea" id="RHEA-COMP:12068"/>
        <dbReference type="Rhea" id="RHEA-COMP:12069"/>
        <dbReference type="ChEBI" id="CHEBI:65314"/>
        <dbReference type="ChEBI" id="CHEBI:65315"/>
    </reaction>
</comment>
<evidence type="ECO:0000256" key="3">
    <source>
        <dbReference type="RuleBase" id="RU362028"/>
    </source>
</evidence>
<comment type="function">
    <text evidence="3">Responsible for synthesis of pseudouridine from uracil.</text>
</comment>
<protein>
    <recommendedName>
        <fullName evidence="3">Pseudouridine synthase</fullName>
        <ecNumber evidence="3">5.4.99.-</ecNumber>
    </recommendedName>
</protein>
<dbReference type="EC" id="5.4.99.-" evidence="3"/>
<accession>A0ABV9FE40</accession>
<dbReference type="CDD" id="cd02869">
    <property type="entry name" value="PseudoU_synth_RluA_like"/>
    <property type="match status" value="1"/>
</dbReference>
<evidence type="ECO:0000256" key="1">
    <source>
        <dbReference type="ARBA" id="ARBA00000073"/>
    </source>
</evidence>
<organism evidence="6 7">
    <name type="scientific">Cohnella hongkongensis</name>
    <dbReference type="NCBI Taxonomy" id="178337"/>
    <lineage>
        <taxon>Bacteria</taxon>
        <taxon>Bacillati</taxon>
        <taxon>Bacillota</taxon>
        <taxon>Bacilli</taxon>
        <taxon>Bacillales</taxon>
        <taxon>Paenibacillaceae</taxon>
        <taxon>Cohnella</taxon>
    </lineage>
</organism>
<dbReference type="InterPro" id="IPR006145">
    <property type="entry name" value="PsdUridine_synth_RsuA/RluA"/>
</dbReference>
<dbReference type="GO" id="GO:0016853">
    <property type="term" value="F:isomerase activity"/>
    <property type="evidence" value="ECO:0007669"/>
    <property type="project" value="UniProtKB-KW"/>
</dbReference>
<dbReference type="NCBIfam" id="TIGR00005">
    <property type="entry name" value="rluA_subfam"/>
    <property type="match status" value="1"/>
</dbReference>
<feature type="domain" description="Pseudouridine synthase RsuA/RluA-like" evidence="5">
    <location>
        <begin position="159"/>
        <end position="308"/>
    </location>
</feature>